<proteinExistence type="predicted"/>
<dbReference type="Proteomes" id="UP000030645">
    <property type="component" value="Unassembled WGS sequence"/>
</dbReference>
<feature type="region of interest" description="Disordered" evidence="1">
    <location>
        <begin position="32"/>
        <end position="58"/>
    </location>
</feature>
<dbReference type="AlphaFoldDB" id="W9RS22"/>
<accession>W9RS22</accession>
<dbReference type="EMBL" id="KE345544">
    <property type="protein sequence ID" value="EXC05864.1"/>
    <property type="molecule type" value="Genomic_DNA"/>
</dbReference>
<protein>
    <submittedName>
        <fullName evidence="2">Uncharacterized protein</fullName>
    </submittedName>
</protein>
<sequence>MQAHEVTKAFLSGEIGRPETYPLFRVVDECQGGNKRHDPKDEYQEASGSKGEGSEESKDWIFMDEEDSPVTLMVKLSSSLLPALCRAGESIDPVPRLGVQSLWTLTRPRKNATFSPRCLYTLNDLISSIANYEEIASMYDQHQCSSSVIEKLKANLEVEKETIEEYRSRKEST</sequence>
<gene>
    <name evidence="2" type="ORF">L484_001639</name>
</gene>
<evidence type="ECO:0000256" key="1">
    <source>
        <dbReference type="SAM" id="MobiDB-lite"/>
    </source>
</evidence>
<name>W9RS22_9ROSA</name>
<organism evidence="2 3">
    <name type="scientific">Morus notabilis</name>
    <dbReference type="NCBI Taxonomy" id="981085"/>
    <lineage>
        <taxon>Eukaryota</taxon>
        <taxon>Viridiplantae</taxon>
        <taxon>Streptophyta</taxon>
        <taxon>Embryophyta</taxon>
        <taxon>Tracheophyta</taxon>
        <taxon>Spermatophyta</taxon>
        <taxon>Magnoliopsida</taxon>
        <taxon>eudicotyledons</taxon>
        <taxon>Gunneridae</taxon>
        <taxon>Pentapetalae</taxon>
        <taxon>rosids</taxon>
        <taxon>fabids</taxon>
        <taxon>Rosales</taxon>
        <taxon>Moraceae</taxon>
        <taxon>Moreae</taxon>
        <taxon>Morus</taxon>
    </lineage>
</organism>
<evidence type="ECO:0000313" key="3">
    <source>
        <dbReference type="Proteomes" id="UP000030645"/>
    </source>
</evidence>
<evidence type="ECO:0000313" key="2">
    <source>
        <dbReference type="EMBL" id="EXC05864.1"/>
    </source>
</evidence>
<reference evidence="3" key="1">
    <citation type="submission" date="2013-01" db="EMBL/GenBank/DDBJ databases">
        <title>Draft Genome Sequence of a Mulberry Tree, Morus notabilis C.K. Schneid.</title>
        <authorList>
            <person name="He N."/>
            <person name="Zhao S."/>
        </authorList>
    </citation>
    <scope>NUCLEOTIDE SEQUENCE</scope>
</reference>
<keyword evidence="3" id="KW-1185">Reference proteome</keyword>